<dbReference type="Pfam" id="PF00903">
    <property type="entry name" value="Glyoxalase"/>
    <property type="match status" value="1"/>
</dbReference>
<evidence type="ECO:0000313" key="2">
    <source>
        <dbReference type="EMBL" id="CAD74487.1"/>
    </source>
</evidence>
<dbReference type="CDD" id="cd07264">
    <property type="entry name" value="VOC_like"/>
    <property type="match status" value="1"/>
</dbReference>
<dbReference type="eggNOG" id="COG0346">
    <property type="taxonomic scope" value="Bacteria"/>
</dbReference>
<keyword evidence="3" id="KW-1185">Reference proteome</keyword>
<dbReference type="InterPro" id="IPR004360">
    <property type="entry name" value="Glyas_Fos-R_dOase_dom"/>
</dbReference>
<name>Q7UR53_RHOBA</name>
<dbReference type="InParanoid" id="Q7UR53"/>
<accession>Q7UR53</accession>
<dbReference type="SUPFAM" id="SSF54593">
    <property type="entry name" value="Glyoxalase/Bleomycin resistance protein/Dihydroxybiphenyl dioxygenase"/>
    <property type="match status" value="1"/>
</dbReference>
<proteinExistence type="predicted"/>
<evidence type="ECO:0000313" key="3">
    <source>
        <dbReference type="Proteomes" id="UP000001025"/>
    </source>
</evidence>
<dbReference type="KEGG" id="rba:RB5880"/>
<dbReference type="InterPro" id="IPR037523">
    <property type="entry name" value="VOC_core"/>
</dbReference>
<dbReference type="Proteomes" id="UP000001025">
    <property type="component" value="Chromosome"/>
</dbReference>
<reference evidence="2 3" key="1">
    <citation type="journal article" date="2003" name="Proc. Natl. Acad. Sci. U.S.A.">
        <title>Complete genome sequence of the marine planctomycete Pirellula sp. strain 1.</title>
        <authorList>
            <person name="Gloeckner F.O."/>
            <person name="Kube M."/>
            <person name="Bauer M."/>
            <person name="Teeling H."/>
            <person name="Lombardot T."/>
            <person name="Ludwig W."/>
            <person name="Gade D."/>
            <person name="Beck A."/>
            <person name="Borzym K."/>
            <person name="Heitmann K."/>
            <person name="Rabus R."/>
            <person name="Schlesner H."/>
            <person name="Amann R."/>
            <person name="Reinhardt R."/>
        </authorList>
    </citation>
    <scope>NUCLEOTIDE SEQUENCE [LARGE SCALE GENOMIC DNA]</scope>
    <source>
        <strain evidence="3">DSM 10527 / NCIMB 13988 / SH1</strain>
    </source>
</reference>
<feature type="domain" description="VOC" evidence="1">
    <location>
        <begin position="18"/>
        <end position="130"/>
    </location>
</feature>
<gene>
    <name evidence="2" type="ordered locus">RB5880</name>
</gene>
<dbReference type="HOGENOM" id="CLU_166907_1_0_0"/>
<evidence type="ECO:0000259" key="1">
    <source>
        <dbReference type="PROSITE" id="PS51819"/>
    </source>
</evidence>
<sequence>MKHAFLSRKMSEKSHFHSIGLLVIRSDNMEAAARFYSALGMLLEKHSHPPCGEHYSTVDDNCVFEICQRKPEQPPTTACFFGINVENVEVAVGTVLKSGGLVKRLPANSEWGRTAIITDLDGHSVMLIENAI</sequence>
<dbReference type="EMBL" id="BX294143">
    <property type="protein sequence ID" value="CAD74487.1"/>
    <property type="molecule type" value="Genomic_DNA"/>
</dbReference>
<dbReference type="EnsemblBacteria" id="CAD74487">
    <property type="protein sequence ID" value="CAD74487"/>
    <property type="gene ID" value="RB5880"/>
</dbReference>
<organism evidence="2 3">
    <name type="scientific">Rhodopirellula baltica (strain DSM 10527 / NCIMB 13988 / SH1)</name>
    <dbReference type="NCBI Taxonomy" id="243090"/>
    <lineage>
        <taxon>Bacteria</taxon>
        <taxon>Pseudomonadati</taxon>
        <taxon>Planctomycetota</taxon>
        <taxon>Planctomycetia</taxon>
        <taxon>Pirellulales</taxon>
        <taxon>Pirellulaceae</taxon>
        <taxon>Rhodopirellula</taxon>
    </lineage>
</organism>
<dbReference type="OrthoDB" id="9812656at2"/>
<dbReference type="InterPro" id="IPR029068">
    <property type="entry name" value="Glyas_Bleomycin-R_OHBP_Dase"/>
</dbReference>
<dbReference type="PROSITE" id="PS51819">
    <property type="entry name" value="VOC"/>
    <property type="match status" value="1"/>
</dbReference>
<dbReference type="AlphaFoldDB" id="Q7UR53"/>
<dbReference type="STRING" id="243090.RB5880"/>
<protein>
    <recommendedName>
        <fullName evidence="1">VOC domain-containing protein</fullName>
    </recommendedName>
</protein>
<dbReference type="Gene3D" id="3.10.180.10">
    <property type="entry name" value="2,3-Dihydroxybiphenyl 1,2-Dioxygenase, domain 1"/>
    <property type="match status" value="1"/>
</dbReference>